<reference evidence="14 15" key="1">
    <citation type="journal article" date="2020" name="Microorganisms">
        <title>Osmotic Adaptation and Compatible Solute Biosynthesis of Phototrophic Bacteria as Revealed from Genome Analyses.</title>
        <authorList>
            <person name="Imhoff J.F."/>
            <person name="Rahn T."/>
            <person name="Kunzel S."/>
            <person name="Keller A."/>
            <person name="Neulinger S.C."/>
        </authorList>
    </citation>
    <scope>NUCLEOTIDE SEQUENCE [LARGE SCALE GENOMIC DNA]</scope>
    <source>
        <strain evidence="14 15">DSM 6210</strain>
    </source>
</reference>
<dbReference type="PROSITE" id="PS50123">
    <property type="entry name" value="CHER"/>
    <property type="match status" value="1"/>
</dbReference>
<evidence type="ECO:0000313" key="15">
    <source>
        <dbReference type="Proteomes" id="UP000748752"/>
    </source>
</evidence>
<keyword evidence="4" id="KW-0808">Transferase</keyword>
<dbReference type="PROSITE" id="PS50122">
    <property type="entry name" value="CHEB"/>
    <property type="match status" value="1"/>
</dbReference>
<dbReference type="SMART" id="SM00387">
    <property type="entry name" value="HATPase_c"/>
    <property type="match status" value="1"/>
</dbReference>
<feature type="domain" description="PAC" evidence="11">
    <location>
        <begin position="819"/>
        <end position="872"/>
    </location>
</feature>
<evidence type="ECO:0000259" key="12">
    <source>
        <dbReference type="PROSITE" id="PS50122"/>
    </source>
</evidence>
<dbReference type="InterPro" id="IPR035909">
    <property type="entry name" value="CheB_C"/>
</dbReference>
<dbReference type="InterPro" id="IPR000780">
    <property type="entry name" value="CheR_MeTrfase"/>
</dbReference>
<dbReference type="EC" id="2.1.1.80" evidence="2"/>
<dbReference type="Pfam" id="PF01739">
    <property type="entry name" value="CheR"/>
    <property type="match status" value="1"/>
</dbReference>
<feature type="domain" description="CheB-type methylesterase" evidence="12">
    <location>
        <begin position="33"/>
        <end position="220"/>
    </location>
</feature>
<dbReference type="EMBL" id="NRRV01000050">
    <property type="protein sequence ID" value="MBK1632537.1"/>
    <property type="molecule type" value="Genomic_DNA"/>
</dbReference>
<dbReference type="InterPro" id="IPR022641">
    <property type="entry name" value="CheR_N"/>
</dbReference>
<dbReference type="CDD" id="cd16917">
    <property type="entry name" value="HATPase_UhpB-NarQ-NarX-like"/>
    <property type="match status" value="1"/>
</dbReference>
<evidence type="ECO:0000256" key="8">
    <source>
        <dbReference type="SAM" id="MobiDB-lite"/>
    </source>
</evidence>
<evidence type="ECO:0000256" key="4">
    <source>
        <dbReference type="ARBA" id="ARBA00022679"/>
    </source>
</evidence>
<dbReference type="SUPFAM" id="SSF55785">
    <property type="entry name" value="PYP-like sensor domain (PAS domain)"/>
    <property type="match status" value="4"/>
</dbReference>
<dbReference type="Pfam" id="PF13596">
    <property type="entry name" value="PAS_10"/>
    <property type="match status" value="1"/>
</dbReference>
<dbReference type="InterPro" id="IPR036890">
    <property type="entry name" value="HATPase_C_sf"/>
</dbReference>
<dbReference type="NCBIfam" id="TIGR00229">
    <property type="entry name" value="sensory_box"/>
    <property type="match status" value="2"/>
</dbReference>
<dbReference type="InterPro" id="IPR013655">
    <property type="entry name" value="PAS_fold_3"/>
</dbReference>
<dbReference type="InterPro" id="IPR022642">
    <property type="entry name" value="CheR_C"/>
</dbReference>
<dbReference type="Gene3D" id="2.10.70.100">
    <property type="match status" value="1"/>
</dbReference>
<keyword evidence="7" id="KW-0175">Coiled coil</keyword>
<dbReference type="SUPFAM" id="SSF52738">
    <property type="entry name" value="Methylesterase CheB, C-terminal domain"/>
    <property type="match status" value="1"/>
</dbReference>
<dbReference type="PROSITE" id="PS50113">
    <property type="entry name" value="PAC"/>
    <property type="match status" value="2"/>
</dbReference>
<protein>
    <recommendedName>
        <fullName evidence="2">protein-glutamate O-methyltransferase</fullName>
        <ecNumber evidence="2">2.1.1.80</ecNumber>
    </recommendedName>
</protein>
<dbReference type="InterPro" id="IPR000700">
    <property type="entry name" value="PAS-assoc_C"/>
</dbReference>
<feature type="domain" description="Histidine kinase" evidence="9">
    <location>
        <begin position="1286"/>
        <end position="1475"/>
    </location>
</feature>
<dbReference type="InterPro" id="IPR035965">
    <property type="entry name" value="PAS-like_dom_sf"/>
</dbReference>
<dbReference type="Pfam" id="PF01339">
    <property type="entry name" value="CheB_methylest"/>
    <property type="match status" value="1"/>
</dbReference>
<dbReference type="PANTHER" id="PTHR24422">
    <property type="entry name" value="CHEMOTAXIS PROTEIN METHYLTRANSFERASE"/>
    <property type="match status" value="1"/>
</dbReference>
<evidence type="ECO:0000256" key="2">
    <source>
        <dbReference type="ARBA" id="ARBA00012534"/>
    </source>
</evidence>
<dbReference type="InterPro" id="IPR029063">
    <property type="entry name" value="SAM-dependent_MTases_sf"/>
</dbReference>
<dbReference type="InterPro" id="IPR000673">
    <property type="entry name" value="Sig_transdc_resp-reg_Me-estase"/>
</dbReference>
<dbReference type="Gene3D" id="3.40.50.180">
    <property type="entry name" value="Methylesterase CheB, C-terminal domain"/>
    <property type="match status" value="1"/>
</dbReference>
<organism evidence="14 15">
    <name type="scientific">Thiohalocapsa halophila</name>
    <dbReference type="NCBI Taxonomy" id="69359"/>
    <lineage>
        <taxon>Bacteria</taxon>
        <taxon>Pseudomonadati</taxon>
        <taxon>Pseudomonadota</taxon>
        <taxon>Gammaproteobacteria</taxon>
        <taxon>Chromatiales</taxon>
        <taxon>Chromatiaceae</taxon>
        <taxon>Thiohalocapsa</taxon>
    </lineage>
</organism>
<dbReference type="SUPFAM" id="SSF53335">
    <property type="entry name" value="S-adenosyl-L-methionine-dependent methyltransferases"/>
    <property type="match status" value="1"/>
</dbReference>
<dbReference type="PROSITE" id="PS50112">
    <property type="entry name" value="PAS"/>
    <property type="match status" value="1"/>
</dbReference>
<dbReference type="CDD" id="cd00130">
    <property type="entry name" value="PAS"/>
    <property type="match status" value="2"/>
</dbReference>
<comment type="caution">
    <text evidence="14">The sequence shown here is derived from an EMBL/GenBank/DDBJ whole genome shotgun (WGS) entry which is preliminary data.</text>
</comment>
<comment type="caution">
    <text evidence="6">Lacks conserved residue(s) required for the propagation of feature annotation.</text>
</comment>
<dbReference type="Gene3D" id="3.30.565.10">
    <property type="entry name" value="Histidine kinase-like ATPase, C-terminal domain"/>
    <property type="match status" value="1"/>
</dbReference>
<dbReference type="InterPro" id="IPR050903">
    <property type="entry name" value="Bact_Chemotaxis_MeTrfase"/>
</dbReference>
<dbReference type="InterPro" id="IPR001610">
    <property type="entry name" value="PAC"/>
</dbReference>
<dbReference type="Gene3D" id="3.30.450.20">
    <property type="entry name" value="PAS domain"/>
    <property type="match status" value="4"/>
</dbReference>
<evidence type="ECO:0000256" key="3">
    <source>
        <dbReference type="ARBA" id="ARBA00022603"/>
    </source>
</evidence>
<dbReference type="Proteomes" id="UP000748752">
    <property type="component" value="Unassembled WGS sequence"/>
</dbReference>
<evidence type="ECO:0000259" key="10">
    <source>
        <dbReference type="PROSITE" id="PS50112"/>
    </source>
</evidence>
<feature type="region of interest" description="Disordered" evidence="8">
    <location>
        <begin position="1"/>
        <end position="36"/>
    </location>
</feature>
<keyword evidence="15" id="KW-1185">Reference proteome</keyword>
<dbReference type="SMART" id="SM00091">
    <property type="entry name" value="PAS"/>
    <property type="match status" value="3"/>
</dbReference>
<evidence type="ECO:0000313" key="14">
    <source>
        <dbReference type="EMBL" id="MBK1632537.1"/>
    </source>
</evidence>
<feature type="region of interest" description="Disordered" evidence="8">
    <location>
        <begin position="508"/>
        <end position="528"/>
    </location>
</feature>
<dbReference type="Pfam" id="PF00989">
    <property type="entry name" value="PAS"/>
    <property type="match status" value="1"/>
</dbReference>
<dbReference type="Gene3D" id="3.40.50.150">
    <property type="entry name" value="Vaccinia Virus protein VP39"/>
    <property type="match status" value="1"/>
</dbReference>
<evidence type="ECO:0000259" key="9">
    <source>
        <dbReference type="PROSITE" id="PS50109"/>
    </source>
</evidence>
<dbReference type="Pfam" id="PF02518">
    <property type="entry name" value="HATPase_c"/>
    <property type="match status" value="1"/>
</dbReference>
<keyword evidence="3" id="KW-0489">Methyltransferase</keyword>
<feature type="domain" description="PAC" evidence="11">
    <location>
        <begin position="1104"/>
        <end position="1156"/>
    </location>
</feature>
<dbReference type="SUPFAM" id="SSF47757">
    <property type="entry name" value="Chemotaxis receptor methyltransferase CheR, N-terminal domain"/>
    <property type="match status" value="1"/>
</dbReference>
<dbReference type="Gene3D" id="1.10.155.10">
    <property type="entry name" value="Chemotaxis receptor methyltransferase CheR, N-terminal domain"/>
    <property type="match status" value="1"/>
</dbReference>
<accession>A0ABS1CKV1</accession>
<gene>
    <name evidence="14" type="ORF">CKO31_17670</name>
</gene>
<feature type="domain" description="PAS" evidence="10">
    <location>
        <begin position="1157"/>
        <end position="1212"/>
    </location>
</feature>
<evidence type="ECO:0000259" key="13">
    <source>
        <dbReference type="PROSITE" id="PS50123"/>
    </source>
</evidence>
<evidence type="ECO:0000256" key="6">
    <source>
        <dbReference type="PROSITE-ProRule" id="PRU00050"/>
    </source>
</evidence>
<feature type="coiled-coil region" evidence="7">
    <location>
        <begin position="672"/>
        <end position="759"/>
    </location>
</feature>
<evidence type="ECO:0000256" key="5">
    <source>
        <dbReference type="ARBA" id="ARBA00022691"/>
    </source>
</evidence>
<dbReference type="InterPro" id="IPR036804">
    <property type="entry name" value="CheR_N_sf"/>
</dbReference>
<dbReference type="Pfam" id="PF03705">
    <property type="entry name" value="CheR_N"/>
    <property type="match status" value="1"/>
</dbReference>
<dbReference type="PRINTS" id="PR00996">
    <property type="entry name" value="CHERMTFRASE"/>
</dbReference>
<sequence length="1475" mass="161597">MSNPDADPRVQRPDAADVPERRRDHPQARNHPPGAPVVGVVCSAGGLKALKALFAAVAPDSGLAWVVAPHLAPDQPSMLVELLQQHTSIPVETAAESLAPAPDHVYVSPPAQALTLRGGHMRLTPLRGSEPSRAALDRLLVSLAEDRGVAAMGVVLSGTGDAGVAGLRAIVDAGGFTVAQLPATADYAAMPEAAIDAGLADAVLTPAQIPAALLEHVGPGDGASALLGFSAEPAEQSALHRILELMRTRTRYDFRDYRQSMVGRRIRRRMELLGAARSEDYLALLRAEPTEVEELYRELMIGVSGFFRDPDAFGALREQVIEPLVQGHADEQPLRVWVPGCTTGEEAYSIAMLLLETFDEGGRAANVQVFATDIDEAALQQARQGIYTEAALQDLSTGRRERFFTSLGGARRQVVKPLREAVVFATQNLLTDPPFSRIDLISCRNVLIYLKPEAQEQIIARFHFALNEGGFLFLGSSEAVGRYINLFEALSPRWRVFRRIGPSRQDSIGIAPGSTQTPAPSIASQPAWAPEQRVDVKDTARRVLCELYAPASVLIDAGYEVLYYHGPTADYLEMPSGEPTRSLLELLRKGLRTPVRAACQTALRDRGPVRVAEAEAVRGNTRVPVEVLVYPVRESRLAKRLLLVTFRDSGPAETPLPAEVIEQTAGEAHSTIDQLEFELRATRDDLESTIDDWRSANEQLRAANEEVISTNEELQSANEELQTSQEELQSLNEELTTVNSQMQEKVTELEQRNSDINNLINSSNTVTVFLDRELRIKLFTPACQALLNLRPNDQDRPLAELQFRIDDPHLLADCRSVLESLQSAERQVGDGAGRQWLRRVLPYRDAEDRIDGVIITLVDITALAAAEAKLRASERHYRRLFEDAPIQTLEQDWSGVSETLKALGPSAADPDYYSEHPQVLADCRAGIRLTAINAAARALLGIPEDVVMPRQLPALCCAGQLDKLLAAFAAGQRVALCEDVITDAAGRELPMLCQFALIPGSETSLERVLVMMLDLSAQKALERRLADSELRLRRALQVVHEAVWEYDVLRNRLWWSDEYERQFGKPDSPPSRVRDWWVQGIHPADREAAQAKVQAAIDGTADDWQAEYRYRRPDGDYVDVLERGAVDRDADGKAMRLLGCMLDVSDLKATQQALAEREARLRAVLDAAADAIVTTDAEGHIQSFNAAAEAMFGYSADDISGTSVRKLLSATDAAQADPLVDREDRQPQLLNGHRATGDDFPLELSARFDPTQNLWVLVGRDVTEWRRLERDVIDLSTRQQEELGREIHDGLGQELTALVMLAHSLRRQLDQHQAQQSAEAFAQLEDYLRHALESCRSIARGLSAEVSAPGLENALAELAAGMERASGIPCRFTHTGPSGAVGEHQAAHLYRIAQEALSNALRHAEAKHVDMSLEVGETELTLRVRDNGQGIAPDAKRGLGLRLMAYRAGMLGGTCVAEPAAGGGTLVACRIPSAR</sequence>
<dbReference type="InterPro" id="IPR013767">
    <property type="entry name" value="PAS_fold"/>
</dbReference>
<dbReference type="Gene3D" id="1.20.5.1930">
    <property type="match status" value="1"/>
</dbReference>
<proteinExistence type="predicted"/>
<evidence type="ECO:0000256" key="1">
    <source>
        <dbReference type="ARBA" id="ARBA00001541"/>
    </source>
</evidence>
<dbReference type="SMART" id="SM00138">
    <property type="entry name" value="MeTrc"/>
    <property type="match status" value="1"/>
</dbReference>
<dbReference type="PROSITE" id="PS50109">
    <property type="entry name" value="HIS_KIN"/>
    <property type="match status" value="1"/>
</dbReference>
<dbReference type="InterPro" id="IPR005467">
    <property type="entry name" value="His_kinase_dom"/>
</dbReference>
<evidence type="ECO:0000259" key="11">
    <source>
        <dbReference type="PROSITE" id="PS50113"/>
    </source>
</evidence>
<evidence type="ECO:0000256" key="7">
    <source>
        <dbReference type="SAM" id="Coils"/>
    </source>
</evidence>
<dbReference type="Pfam" id="PF08447">
    <property type="entry name" value="PAS_3"/>
    <property type="match status" value="1"/>
</dbReference>
<keyword evidence="5" id="KW-0949">S-adenosyl-L-methionine</keyword>
<dbReference type="CDD" id="cd16434">
    <property type="entry name" value="CheB-CheR_fusion"/>
    <property type="match status" value="1"/>
</dbReference>
<dbReference type="InterPro" id="IPR000014">
    <property type="entry name" value="PAS"/>
</dbReference>
<comment type="catalytic activity">
    <reaction evidence="1">
        <text>L-glutamyl-[protein] + S-adenosyl-L-methionine = [protein]-L-glutamate 5-O-methyl ester + S-adenosyl-L-homocysteine</text>
        <dbReference type="Rhea" id="RHEA:24452"/>
        <dbReference type="Rhea" id="RHEA-COMP:10208"/>
        <dbReference type="Rhea" id="RHEA-COMP:10311"/>
        <dbReference type="ChEBI" id="CHEBI:29973"/>
        <dbReference type="ChEBI" id="CHEBI:57856"/>
        <dbReference type="ChEBI" id="CHEBI:59789"/>
        <dbReference type="ChEBI" id="CHEBI:82795"/>
        <dbReference type="EC" id="2.1.1.80"/>
    </reaction>
</comment>
<name>A0ABS1CKV1_9GAMM</name>
<dbReference type="Pfam" id="PF07730">
    <property type="entry name" value="HisKA_3"/>
    <property type="match status" value="1"/>
</dbReference>
<feature type="domain" description="CheR-type methyltransferase" evidence="13">
    <location>
        <begin position="239"/>
        <end position="501"/>
    </location>
</feature>
<dbReference type="SMART" id="SM00086">
    <property type="entry name" value="PAC"/>
    <property type="match status" value="2"/>
</dbReference>
<feature type="compositionally biased region" description="Basic and acidic residues" evidence="8">
    <location>
        <begin position="1"/>
        <end position="27"/>
    </location>
</feature>
<dbReference type="InterPro" id="IPR011712">
    <property type="entry name" value="Sig_transdc_His_kin_sub3_dim/P"/>
</dbReference>
<dbReference type="InterPro" id="IPR003594">
    <property type="entry name" value="HATPase_dom"/>
</dbReference>
<feature type="compositionally biased region" description="Polar residues" evidence="8">
    <location>
        <begin position="513"/>
        <end position="524"/>
    </location>
</feature>
<dbReference type="Gene3D" id="1.20.5.340">
    <property type="match status" value="1"/>
</dbReference>
<dbReference type="PANTHER" id="PTHR24422:SF27">
    <property type="entry name" value="PROTEIN-GLUTAMATE O-METHYLTRANSFERASE"/>
    <property type="match status" value="1"/>
</dbReference>
<dbReference type="SUPFAM" id="SSF55874">
    <property type="entry name" value="ATPase domain of HSP90 chaperone/DNA topoisomerase II/histidine kinase"/>
    <property type="match status" value="1"/>
</dbReference>